<gene>
    <name evidence="2" type="ORF">RhiirC2_744719</name>
</gene>
<evidence type="ECO:0000313" key="2">
    <source>
        <dbReference type="EMBL" id="PKK71380.1"/>
    </source>
</evidence>
<dbReference type="CDD" id="cd18186">
    <property type="entry name" value="BTB_POZ_ZBTB_KLHL-like"/>
    <property type="match status" value="1"/>
</dbReference>
<evidence type="ECO:0000259" key="1">
    <source>
        <dbReference type="PROSITE" id="PS50097"/>
    </source>
</evidence>
<dbReference type="Pfam" id="PF00651">
    <property type="entry name" value="BTB"/>
    <property type="match status" value="1"/>
</dbReference>
<dbReference type="Proteomes" id="UP000233469">
    <property type="component" value="Unassembled WGS sequence"/>
</dbReference>
<dbReference type="SUPFAM" id="SSF54695">
    <property type="entry name" value="POZ domain"/>
    <property type="match status" value="1"/>
</dbReference>
<comment type="caution">
    <text evidence="2">The sequence shown here is derived from an EMBL/GenBank/DDBJ whole genome shotgun (WGS) entry which is preliminary data.</text>
</comment>
<dbReference type="PROSITE" id="PS50097">
    <property type="entry name" value="BTB"/>
    <property type="match status" value="1"/>
</dbReference>
<evidence type="ECO:0000313" key="3">
    <source>
        <dbReference type="Proteomes" id="UP000233469"/>
    </source>
</evidence>
<dbReference type="AlphaFoldDB" id="A0A2N1NC51"/>
<dbReference type="InterPro" id="IPR000210">
    <property type="entry name" value="BTB/POZ_dom"/>
</dbReference>
<reference evidence="2 3" key="1">
    <citation type="submission" date="2016-04" db="EMBL/GenBank/DDBJ databases">
        <title>Genome analyses suggest a sexual origin of heterokaryosis in a supposedly ancient asexual fungus.</title>
        <authorList>
            <person name="Ropars J."/>
            <person name="Sedzielewska K."/>
            <person name="Noel J."/>
            <person name="Charron P."/>
            <person name="Farinelli L."/>
            <person name="Marton T."/>
            <person name="Kruger M."/>
            <person name="Pelin A."/>
            <person name="Brachmann A."/>
            <person name="Corradi N."/>
        </authorList>
    </citation>
    <scope>NUCLEOTIDE SEQUENCE [LARGE SCALE GENOMIC DNA]</scope>
    <source>
        <strain evidence="2 3">C2</strain>
    </source>
</reference>
<feature type="non-terminal residue" evidence="2">
    <location>
        <position position="106"/>
    </location>
</feature>
<accession>A0A2N1NC51</accession>
<dbReference type="InterPro" id="IPR011333">
    <property type="entry name" value="SKP1/BTB/POZ_sf"/>
</dbReference>
<name>A0A2N1NC51_9GLOM</name>
<reference evidence="2 3" key="2">
    <citation type="submission" date="2017-10" db="EMBL/GenBank/DDBJ databases">
        <title>Extensive intraspecific genome diversity in a model arbuscular mycorrhizal fungus.</title>
        <authorList>
            <person name="Chen E.C.H."/>
            <person name="Morin E."/>
            <person name="Baudet D."/>
            <person name="Noel J."/>
            <person name="Ndikumana S."/>
            <person name="Charron P."/>
            <person name="St-Onge C."/>
            <person name="Giorgi J."/>
            <person name="Grigoriev I.V."/>
            <person name="Roux C."/>
            <person name="Martin F.M."/>
            <person name="Corradi N."/>
        </authorList>
    </citation>
    <scope>NUCLEOTIDE SEQUENCE [LARGE SCALE GENOMIC DNA]</scope>
    <source>
        <strain evidence="2 3">C2</strain>
    </source>
</reference>
<feature type="domain" description="BTB" evidence="1">
    <location>
        <begin position="1"/>
        <end position="51"/>
    </location>
</feature>
<protein>
    <recommendedName>
        <fullName evidence="1">BTB domain-containing protein</fullName>
    </recommendedName>
</protein>
<dbReference type="Gene3D" id="3.30.710.10">
    <property type="entry name" value="Potassium Channel Kv1.1, Chain A"/>
    <property type="match status" value="1"/>
</dbReference>
<dbReference type="EMBL" id="LLXL01000526">
    <property type="protein sequence ID" value="PKK71380.1"/>
    <property type="molecule type" value="Genomic_DNA"/>
</dbReference>
<proteinExistence type="predicted"/>
<organism evidence="2 3">
    <name type="scientific">Rhizophagus irregularis</name>
    <dbReference type="NCBI Taxonomy" id="588596"/>
    <lineage>
        <taxon>Eukaryota</taxon>
        <taxon>Fungi</taxon>
        <taxon>Fungi incertae sedis</taxon>
        <taxon>Mucoromycota</taxon>
        <taxon>Glomeromycotina</taxon>
        <taxon>Glomeromycetes</taxon>
        <taxon>Glomerales</taxon>
        <taxon>Glomeraceae</taxon>
        <taxon>Rhizophagus</taxon>
    </lineage>
</organism>
<sequence length="106" mass="12266">MAVSPYFRIAFSSNWVNRFDGIIHFEKPNISPNIFKIILNFIYKADLDLKKHKASDICSLIKASDELSIDVLNEHILEFVSQNANRLINEDPVQILQIIFQLDIFS</sequence>
<dbReference type="VEuPathDB" id="FungiDB:RhiirA1_537943"/>